<dbReference type="EMBL" id="JAIVGD010000018">
    <property type="protein sequence ID" value="KAH0754841.1"/>
    <property type="molecule type" value="Genomic_DNA"/>
</dbReference>
<evidence type="ECO:0000313" key="4">
    <source>
        <dbReference type="Proteomes" id="UP000826656"/>
    </source>
</evidence>
<feature type="region of interest" description="Disordered" evidence="1">
    <location>
        <begin position="119"/>
        <end position="142"/>
    </location>
</feature>
<dbReference type="PANTHER" id="PTHR34222">
    <property type="entry name" value="GAG_PRE-INTEGRS DOMAIN-CONTAINING PROTEIN"/>
    <property type="match status" value="1"/>
</dbReference>
<feature type="compositionally biased region" description="Polar residues" evidence="1">
    <location>
        <begin position="122"/>
        <end position="142"/>
    </location>
</feature>
<reference evidence="3 4" key="1">
    <citation type="journal article" date="2021" name="bioRxiv">
        <title>Chromosome-scale and haplotype-resolved genome assembly of a tetraploid potato cultivar.</title>
        <authorList>
            <person name="Sun H."/>
            <person name="Jiao W.-B."/>
            <person name="Krause K."/>
            <person name="Campoy J.A."/>
            <person name="Goel M."/>
            <person name="Folz-Donahue K."/>
            <person name="Kukat C."/>
            <person name="Huettel B."/>
            <person name="Schneeberger K."/>
        </authorList>
    </citation>
    <scope>NUCLEOTIDE SEQUENCE [LARGE SCALE GENOMIC DNA]</scope>
    <source>
        <strain evidence="3">SolTubOtavaFocal</strain>
        <tissue evidence="3">Leaves</tissue>
    </source>
</reference>
<dbReference type="PANTHER" id="PTHR34222:SF82">
    <property type="entry name" value="CCHC-TYPE DOMAIN-CONTAINING PROTEIN"/>
    <property type="match status" value="1"/>
</dbReference>
<sequence>MSVSSYSSRLKELWMEYDSLKPCPGCACESSKTYVKHFEYQRQMQFLLGLHESYNQSRSQIMLLDPAPGVNKTYSLIMAEESQRILGKSNTVGGDHSVSANAGGMNEAMAFFSNGKGHMPRSGSTSYSGSNPPTGTEFRSNKKQFNNNSTLYCNYCNWKGHIRVTCCKLHGYPVDWEGKRRNSASPISANLAGFNNAPALLMHHHNASTWNSQGETNDPSFSKISTTGPSSVSSHQYQ</sequence>
<keyword evidence="4" id="KW-1185">Reference proteome</keyword>
<name>A0ABQ7USQ9_SOLTU</name>
<dbReference type="Proteomes" id="UP000826656">
    <property type="component" value="Unassembled WGS sequence"/>
</dbReference>
<comment type="caution">
    <text evidence="3">The sequence shown here is derived from an EMBL/GenBank/DDBJ whole genome shotgun (WGS) entry which is preliminary data.</text>
</comment>
<proteinExistence type="predicted"/>
<evidence type="ECO:0000313" key="2">
    <source>
        <dbReference type="EMBL" id="KAH0754841.1"/>
    </source>
</evidence>
<feature type="region of interest" description="Disordered" evidence="1">
    <location>
        <begin position="209"/>
        <end position="238"/>
    </location>
</feature>
<accession>A0ABQ7USQ9</accession>
<protein>
    <submittedName>
        <fullName evidence="3">Uncharacterized protein</fullName>
    </submittedName>
</protein>
<gene>
    <name evidence="2" type="ORF">KY290_025111</name>
    <name evidence="3" type="ORF">KY290_025162</name>
</gene>
<evidence type="ECO:0000313" key="3">
    <source>
        <dbReference type="EMBL" id="KAH0754892.1"/>
    </source>
</evidence>
<evidence type="ECO:0000256" key="1">
    <source>
        <dbReference type="SAM" id="MobiDB-lite"/>
    </source>
</evidence>
<dbReference type="EMBL" id="JAIVGD010000018">
    <property type="protein sequence ID" value="KAH0754892.1"/>
    <property type="molecule type" value="Genomic_DNA"/>
</dbReference>
<organism evidence="3 4">
    <name type="scientific">Solanum tuberosum</name>
    <name type="common">Potato</name>
    <dbReference type="NCBI Taxonomy" id="4113"/>
    <lineage>
        <taxon>Eukaryota</taxon>
        <taxon>Viridiplantae</taxon>
        <taxon>Streptophyta</taxon>
        <taxon>Embryophyta</taxon>
        <taxon>Tracheophyta</taxon>
        <taxon>Spermatophyta</taxon>
        <taxon>Magnoliopsida</taxon>
        <taxon>eudicotyledons</taxon>
        <taxon>Gunneridae</taxon>
        <taxon>Pentapetalae</taxon>
        <taxon>asterids</taxon>
        <taxon>lamiids</taxon>
        <taxon>Solanales</taxon>
        <taxon>Solanaceae</taxon>
        <taxon>Solanoideae</taxon>
        <taxon>Solaneae</taxon>
        <taxon>Solanum</taxon>
    </lineage>
</organism>